<proteinExistence type="predicted"/>
<accession>A0ACB8T2C8</accession>
<protein>
    <submittedName>
        <fullName evidence="1">Uncharacterized protein</fullName>
    </submittedName>
</protein>
<reference evidence="1" key="1">
    <citation type="submission" date="2021-03" db="EMBL/GenBank/DDBJ databases">
        <authorList>
            <consortium name="DOE Joint Genome Institute"/>
            <person name="Ahrendt S."/>
            <person name="Looney B.P."/>
            <person name="Miyauchi S."/>
            <person name="Morin E."/>
            <person name="Drula E."/>
            <person name="Courty P.E."/>
            <person name="Chicoki N."/>
            <person name="Fauchery L."/>
            <person name="Kohler A."/>
            <person name="Kuo A."/>
            <person name="Labutti K."/>
            <person name="Pangilinan J."/>
            <person name="Lipzen A."/>
            <person name="Riley R."/>
            <person name="Andreopoulos W."/>
            <person name="He G."/>
            <person name="Johnson J."/>
            <person name="Barry K.W."/>
            <person name="Grigoriev I.V."/>
            <person name="Nagy L."/>
            <person name="Hibbett D."/>
            <person name="Henrissat B."/>
            <person name="Matheny P.B."/>
            <person name="Labbe J."/>
            <person name="Martin F."/>
        </authorList>
    </citation>
    <scope>NUCLEOTIDE SEQUENCE</scope>
    <source>
        <strain evidence="1">HHB10654</strain>
    </source>
</reference>
<reference evidence="1" key="2">
    <citation type="journal article" date="2022" name="New Phytol.">
        <title>Evolutionary transition to the ectomycorrhizal habit in the genomes of a hyperdiverse lineage of mushroom-forming fungi.</title>
        <authorList>
            <person name="Looney B."/>
            <person name="Miyauchi S."/>
            <person name="Morin E."/>
            <person name="Drula E."/>
            <person name="Courty P.E."/>
            <person name="Kohler A."/>
            <person name="Kuo A."/>
            <person name="LaButti K."/>
            <person name="Pangilinan J."/>
            <person name="Lipzen A."/>
            <person name="Riley R."/>
            <person name="Andreopoulos W."/>
            <person name="He G."/>
            <person name="Johnson J."/>
            <person name="Nolan M."/>
            <person name="Tritt A."/>
            <person name="Barry K.W."/>
            <person name="Grigoriev I.V."/>
            <person name="Nagy L.G."/>
            <person name="Hibbett D."/>
            <person name="Henrissat B."/>
            <person name="Matheny P.B."/>
            <person name="Labbe J."/>
            <person name="Martin F.M."/>
        </authorList>
    </citation>
    <scope>NUCLEOTIDE SEQUENCE</scope>
    <source>
        <strain evidence="1">HHB10654</strain>
    </source>
</reference>
<keyword evidence="2" id="KW-1185">Reference proteome</keyword>
<organism evidence="1 2">
    <name type="scientific">Artomyces pyxidatus</name>
    <dbReference type="NCBI Taxonomy" id="48021"/>
    <lineage>
        <taxon>Eukaryota</taxon>
        <taxon>Fungi</taxon>
        <taxon>Dikarya</taxon>
        <taxon>Basidiomycota</taxon>
        <taxon>Agaricomycotina</taxon>
        <taxon>Agaricomycetes</taxon>
        <taxon>Russulales</taxon>
        <taxon>Auriscalpiaceae</taxon>
        <taxon>Artomyces</taxon>
    </lineage>
</organism>
<name>A0ACB8T2C8_9AGAM</name>
<evidence type="ECO:0000313" key="1">
    <source>
        <dbReference type="EMBL" id="KAI0062166.1"/>
    </source>
</evidence>
<comment type="caution">
    <text evidence="1">The sequence shown here is derived from an EMBL/GenBank/DDBJ whole genome shotgun (WGS) entry which is preliminary data.</text>
</comment>
<gene>
    <name evidence="1" type="ORF">BV25DRAFT_701330</name>
</gene>
<dbReference type="Proteomes" id="UP000814140">
    <property type="component" value="Unassembled WGS sequence"/>
</dbReference>
<sequence>MQSGGLTRLFVVVTSQTPLECAFIRSRHQKASLQDLLHYSWACSSDAVHRHKPSSSLAVRVIDLSIPRFWYLKATGSGLHRISKYTAPTHRRAGNELHSRFLQGEERQARKKAGKEQTRAISASGPINVVEVEGIHADQEDRNIRRGYVWLPQDTYNIYRANTRAVPSLEECEGDSGCMARAEDISFSSFVRRRLADTNHPILS</sequence>
<evidence type="ECO:0000313" key="2">
    <source>
        <dbReference type="Proteomes" id="UP000814140"/>
    </source>
</evidence>
<dbReference type="EMBL" id="MU277209">
    <property type="protein sequence ID" value="KAI0062166.1"/>
    <property type="molecule type" value="Genomic_DNA"/>
</dbReference>